<accession>A0A6M3JW53</accession>
<dbReference type="EMBL" id="MT141982">
    <property type="protein sequence ID" value="QJA72847.1"/>
    <property type="molecule type" value="Genomic_DNA"/>
</dbReference>
<organism evidence="1">
    <name type="scientific">viral metagenome</name>
    <dbReference type="NCBI Taxonomy" id="1070528"/>
    <lineage>
        <taxon>unclassified sequences</taxon>
        <taxon>metagenomes</taxon>
        <taxon>organismal metagenomes</taxon>
    </lineage>
</organism>
<sequence length="52" mass="5891">MDDPTKAAIIASPHWAACSSCVYWGKNGCILDHIDISLHLDWIVCDEYREVK</sequence>
<evidence type="ECO:0000313" key="1">
    <source>
        <dbReference type="EMBL" id="QJA72847.1"/>
    </source>
</evidence>
<protein>
    <submittedName>
        <fullName evidence="1">Uncharacterized protein</fullName>
    </submittedName>
</protein>
<name>A0A6M3JW53_9ZZZZ</name>
<reference evidence="1" key="1">
    <citation type="submission" date="2020-03" db="EMBL/GenBank/DDBJ databases">
        <title>The deep terrestrial virosphere.</title>
        <authorList>
            <person name="Holmfeldt K."/>
            <person name="Nilsson E."/>
            <person name="Simone D."/>
            <person name="Lopez-Fernandez M."/>
            <person name="Wu X."/>
            <person name="de Brujin I."/>
            <person name="Lundin D."/>
            <person name="Andersson A."/>
            <person name="Bertilsson S."/>
            <person name="Dopson M."/>
        </authorList>
    </citation>
    <scope>NUCLEOTIDE SEQUENCE</scope>
    <source>
        <strain evidence="1">MM415A02587</strain>
    </source>
</reference>
<proteinExistence type="predicted"/>
<gene>
    <name evidence="1" type="ORF">MM415A02587_0013</name>
</gene>
<dbReference type="AlphaFoldDB" id="A0A6M3JW53"/>